<evidence type="ECO:0000313" key="4">
    <source>
        <dbReference type="EMBL" id="MES1922969.1"/>
    </source>
</evidence>
<dbReference type="InterPro" id="IPR000504">
    <property type="entry name" value="RRM_dom"/>
</dbReference>
<dbReference type="PANTHER" id="PTHR48034">
    <property type="entry name" value="TRANSFORMER-2 SEX-DETERMINING PROTEIN-RELATED"/>
    <property type="match status" value="1"/>
</dbReference>
<keyword evidence="1" id="KW-0694">RNA-binding</keyword>
<evidence type="ECO:0000256" key="2">
    <source>
        <dbReference type="SAM" id="MobiDB-lite"/>
    </source>
</evidence>
<dbReference type="InterPro" id="IPR012677">
    <property type="entry name" value="Nucleotide-bd_a/b_plait_sf"/>
</dbReference>
<evidence type="ECO:0000313" key="5">
    <source>
        <dbReference type="Proteomes" id="UP001439008"/>
    </source>
</evidence>
<dbReference type="SMART" id="SM00360">
    <property type="entry name" value="RRM"/>
    <property type="match status" value="1"/>
</dbReference>
<evidence type="ECO:0000256" key="1">
    <source>
        <dbReference type="PROSITE-ProRule" id="PRU00176"/>
    </source>
</evidence>
<dbReference type="InterPro" id="IPR035979">
    <property type="entry name" value="RBD_domain_sf"/>
</dbReference>
<dbReference type="PROSITE" id="PS50102">
    <property type="entry name" value="RRM"/>
    <property type="match status" value="1"/>
</dbReference>
<accession>A0ABV2ATI1</accession>
<dbReference type="EMBL" id="JBDODL010004186">
    <property type="protein sequence ID" value="MES1922969.1"/>
    <property type="molecule type" value="Genomic_DNA"/>
</dbReference>
<proteinExistence type="predicted"/>
<feature type="compositionally biased region" description="Polar residues" evidence="2">
    <location>
        <begin position="67"/>
        <end position="82"/>
    </location>
</feature>
<dbReference type="InterPro" id="IPR050441">
    <property type="entry name" value="RBM"/>
</dbReference>
<dbReference type="Proteomes" id="UP001439008">
    <property type="component" value="Unassembled WGS sequence"/>
</dbReference>
<gene>
    <name evidence="4" type="primary">TRA2B</name>
    <name evidence="4" type="ORF">MHBO_004500</name>
</gene>
<organism evidence="4 5">
    <name type="scientific">Bonamia ostreae</name>
    <dbReference type="NCBI Taxonomy" id="126728"/>
    <lineage>
        <taxon>Eukaryota</taxon>
        <taxon>Sar</taxon>
        <taxon>Rhizaria</taxon>
        <taxon>Endomyxa</taxon>
        <taxon>Ascetosporea</taxon>
        <taxon>Haplosporida</taxon>
        <taxon>Bonamia</taxon>
    </lineage>
</organism>
<dbReference type="Pfam" id="PF00076">
    <property type="entry name" value="RRM_1"/>
    <property type="match status" value="1"/>
</dbReference>
<name>A0ABV2ATI1_9EUKA</name>
<dbReference type="Gene3D" id="3.30.70.330">
    <property type="match status" value="1"/>
</dbReference>
<reference evidence="4 5" key="1">
    <citation type="journal article" date="2024" name="BMC Biol.">
        <title>Comparative genomics of Ascetosporea gives new insight into the evolutionary basis for animal parasitism in Rhizaria.</title>
        <authorList>
            <person name="Hiltunen Thoren M."/>
            <person name="Onut-Brannstrom I."/>
            <person name="Alfjorden A."/>
            <person name="Peckova H."/>
            <person name="Swords F."/>
            <person name="Hooper C."/>
            <person name="Holzer A.S."/>
            <person name="Bass D."/>
            <person name="Burki F."/>
        </authorList>
    </citation>
    <scope>NUCLEOTIDE SEQUENCE [LARGE SCALE GENOMIC DNA]</scope>
    <source>
        <strain evidence="4">20-A016</strain>
    </source>
</reference>
<protein>
    <submittedName>
        <fullName evidence="4">Transformer 2 beta</fullName>
    </submittedName>
</protein>
<dbReference type="SUPFAM" id="SSF54928">
    <property type="entry name" value="RNA-binding domain, RBD"/>
    <property type="match status" value="1"/>
</dbReference>
<feature type="region of interest" description="Disordered" evidence="2">
    <location>
        <begin position="65"/>
        <end position="92"/>
    </location>
</feature>
<keyword evidence="5" id="KW-1185">Reference proteome</keyword>
<comment type="caution">
    <text evidence="4">The sequence shown here is derived from an EMBL/GenBank/DDBJ whole genome shotgun (WGS) entry which is preliminary data.</text>
</comment>
<evidence type="ECO:0000259" key="3">
    <source>
        <dbReference type="PROSITE" id="PS50102"/>
    </source>
</evidence>
<feature type="domain" description="RRM" evidence="3">
    <location>
        <begin position="1"/>
        <end position="72"/>
    </location>
</feature>
<sequence length="115" mass="13700">MSHRTTSRDLDEIFGKYGRIDNINVIKDHVTGESRGFAFIYYSDIEDAKRAREKLNGEEIHGRNIRTDYSISKQGHPTNRSSSRYDREPRGERRRRCLNFFLKLDYSRSRSRGRR</sequence>